<name>A0A9N8W059_9GLOM</name>
<dbReference type="EMBL" id="CAJVPQ010000339">
    <property type="protein sequence ID" value="CAG8472519.1"/>
    <property type="molecule type" value="Genomic_DNA"/>
</dbReference>
<keyword evidence="2" id="KW-1185">Reference proteome</keyword>
<dbReference type="OrthoDB" id="2391059at2759"/>
<accession>A0A9N8W059</accession>
<reference evidence="1" key="1">
    <citation type="submission" date="2021-06" db="EMBL/GenBank/DDBJ databases">
        <authorList>
            <person name="Kallberg Y."/>
            <person name="Tangrot J."/>
            <person name="Rosling A."/>
        </authorList>
    </citation>
    <scope>NUCLEOTIDE SEQUENCE</scope>
    <source>
        <strain evidence="1">UK204</strain>
    </source>
</reference>
<sequence length="41" mass="4715">PFVIIEVQNLKISTGIKSNSELENNLDEFFEIYRKISDAIS</sequence>
<evidence type="ECO:0000313" key="1">
    <source>
        <dbReference type="EMBL" id="CAG8472519.1"/>
    </source>
</evidence>
<protein>
    <submittedName>
        <fullName evidence="1">9301_t:CDS:1</fullName>
    </submittedName>
</protein>
<dbReference type="Proteomes" id="UP000789570">
    <property type="component" value="Unassembled WGS sequence"/>
</dbReference>
<evidence type="ECO:0000313" key="2">
    <source>
        <dbReference type="Proteomes" id="UP000789570"/>
    </source>
</evidence>
<feature type="non-terminal residue" evidence="1">
    <location>
        <position position="1"/>
    </location>
</feature>
<gene>
    <name evidence="1" type="ORF">FCALED_LOCUS2294</name>
</gene>
<organism evidence="1 2">
    <name type="scientific">Funneliformis caledonium</name>
    <dbReference type="NCBI Taxonomy" id="1117310"/>
    <lineage>
        <taxon>Eukaryota</taxon>
        <taxon>Fungi</taxon>
        <taxon>Fungi incertae sedis</taxon>
        <taxon>Mucoromycota</taxon>
        <taxon>Glomeromycotina</taxon>
        <taxon>Glomeromycetes</taxon>
        <taxon>Glomerales</taxon>
        <taxon>Glomeraceae</taxon>
        <taxon>Funneliformis</taxon>
    </lineage>
</organism>
<comment type="caution">
    <text evidence="1">The sequence shown here is derived from an EMBL/GenBank/DDBJ whole genome shotgun (WGS) entry which is preliminary data.</text>
</comment>
<dbReference type="AlphaFoldDB" id="A0A9N8W059"/>
<proteinExistence type="predicted"/>